<feature type="transmembrane region" description="Helical" evidence="6">
    <location>
        <begin position="774"/>
        <end position="800"/>
    </location>
</feature>
<dbReference type="PANTHER" id="PTHR43289:SF6">
    <property type="entry name" value="SERINE_THREONINE-PROTEIN KINASE NEKL-3"/>
    <property type="match status" value="1"/>
</dbReference>
<feature type="binding site" evidence="5">
    <location>
        <position position="108"/>
    </location>
    <ligand>
        <name>ATP</name>
        <dbReference type="ChEBI" id="CHEBI:30616"/>
    </ligand>
</feature>
<feature type="transmembrane region" description="Helical" evidence="6">
    <location>
        <begin position="644"/>
        <end position="662"/>
    </location>
</feature>
<evidence type="ECO:0000256" key="3">
    <source>
        <dbReference type="ARBA" id="ARBA00022777"/>
    </source>
</evidence>
<dbReference type="SMART" id="SM00220">
    <property type="entry name" value="S_TKc"/>
    <property type="match status" value="1"/>
</dbReference>
<feature type="transmembrane region" description="Helical" evidence="6">
    <location>
        <begin position="862"/>
        <end position="882"/>
    </location>
</feature>
<feature type="transmembrane region" description="Helical" evidence="6">
    <location>
        <begin position="730"/>
        <end position="754"/>
    </location>
</feature>
<feature type="transmembrane region" description="Helical" evidence="6">
    <location>
        <begin position="837"/>
        <end position="855"/>
    </location>
</feature>
<dbReference type="Gene3D" id="1.10.510.10">
    <property type="entry name" value="Transferase(Phosphotransferase) domain 1"/>
    <property type="match status" value="1"/>
</dbReference>
<evidence type="ECO:0000256" key="1">
    <source>
        <dbReference type="ARBA" id="ARBA00022679"/>
    </source>
</evidence>
<dbReference type="InterPro" id="IPR011009">
    <property type="entry name" value="Kinase-like_dom_sf"/>
</dbReference>
<reference evidence="8 9" key="1">
    <citation type="submission" date="2020-08" db="EMBL/GenBank/DDBJ databases">
        <title>Acidobacteriota in marine sediments use diverse sulfur dissimilation pathways.</title>
        <authorList>
            <person name="Wasmund K."/>
        </authorList>
    </citation>
    <scope>NUCLEOTIDE SEQUENCE [LARGE SCALE GENOMIC DNA]</scope>
    <source>
        <strain evidence="8">MAG AM4</strain>
    </source>
</reference>
<evidence type="ECO:0000256" key="2">
    <source>
        <dbReference type="ARBA" id="ARBA00022741"/>
    </source>
</evidence>
<dbReference type="Pfam" id="PF00069">
    <property type="entry name" value="Pkinase"/>
    <property type="match status" value="1"/>
</dbReference>
<dbReference type="PROSITE" id="PS50011">
    <property type="entry name" value="PROTEIN_KINASE_DOM"/>
    <property type="match status" value="1"/>
</dbReference>
<keyword evidence="6" id="KW-0472">Membrane</keyword>
<keyword evidence="2 5" id="KW-0547">Nucleotide-binding</keyword>
<gene>
    <name evidence="8" type="ORF">IFK94_02210</name>
</gene>
<evidence type="ECO:0000256" key="6">
    <source>
        <dbReference type="SAM" id="Phobius"/>
    </source>
</evidence>
<dbReference type="PROSITE" id="PS00107">
    <property type="entry name" value="PROTEIN_KINASE_ATP"/>
    <property type="match status" value="1"/>
</dbReference>
<proteinExistence type="predicted"/>
<dbReference type="InterPro" id="IPR017441">
    <property type="entry name" value="Protein_kinase_ATP_BS"/>
</dbReference>
<keyword evidence="6" id="KW-1133">Transmembrane helix</keyword>
<feature type="transmembrane region" description="Helical" evidence="6">
    <location>
        <begin position="674"/>
        <end position="695"/>
    </location>
</feature>
<keyword evidence="4 5" id="KW-0067">ATP-binding</keyword>
<dbReference type="SUPFAM" id="SSF56112">
    <property type="entry name" value="Protein kinase-like (PK-like)"/>
    <property type="match status" value="1"/>
</dbReference>
<keyword evidence="3 8" id="KW-0418">Kinase</keyword>
<dbReference type="AlphaFoldDB" id="A0A8J6Y6S2"/>
<dbReference type="GO" id="GO:0004674">
    <property type="term" value="F:protein serine/threonine kinase activity"/>
    <property type="evidence" value="ECO:0007669"/>
    <property type="project" value="TreeGrafter"/>
</dbReference>
<dbReference type="InterPro" id="IPR000719">
    <property type="entry name" value="Prot_kinase_dom"/>
</dbReference>
<keyword evidence="1" id="KW-0808">Transferase</keyword>
<dbReference type="CDD" id="cd14014">
    <property type="entry name" value="STKc_PknB_like"/>
    <property type="match status" value="1"/>
</dbReference>
<feature type="transmembrane region" description="Helical" evidence="6">
    <location>
        <begin position="614"/>
        <end position="632"/>
    </location>
</feature>
<evidence type="ECO:0000256" key="4">
    <source>
        <dbReference type="ARBA" id="ARBA00022840"/>
    </source>
</evidence>
<dbReference type="Proteomes" id="UP000648239">
    <property type="component" value="Unassembled WGS sequence"/>
</dbReference>
<dbReference type="InterPro" id="IPR008271">
    <property type="entry name" value="Ser/Thr_kinase_AS"/>
</dbReference>
<evidence type="ECO:0000313" key="9">
    <source>
        <dbReference type="Proteomes" id="UP000648239"/>
    </source>
</evidence>
<feature type="domain" description="Protein kinase" evidence="7">
    <location>
        <begin position="79"/>
        <end position="340"/>
    </location>
</feature>
<keyword evidence="6" id="KW-0812">Transmembrane</keyword>
<evidence type="ECO:0000259" key="7">
    <source>
        <dbReference type="PROSITE" id="PS50011"/>
    </source>
</evidence>
<feature type="transmembrane region" description="Helical" evidence="6">
    <location>
        <begin position="812"/>
        <end position="831"/>
    </location>
</feature>
<dbReference type="Gene3D" id="3.30.200.20">
    <property type="entry name" value="Phosphorylase Kinase, domain 1"/>
    <property type="match status" value="1"/>
</dbReference>
<dbReference type="EMBL" id="JACXWD010000004">
    <property type="protein sequence ID" value="MBD3866911.1"/>
    <property type="molecule type" value="Genomic_DNA"/>
</dbReference>
<dbReference type="GO" id="GO:0005524">
    <property type="term" value="F:ATP binding"/>
    <property type="evidence" value="ECO:0007669"/>
    <property type="project" value="UniProtKB-UniRule"/>
</dbReference>
<comment type="caution">
    <text evidence="8">The sequence shown here is derived from an EMBL/GenBank/DDBJ whole genome shotgun (WGS) entry which is preliminary data.</text>
</comment>
<protein>
    <submittedName>
        <fullName evidence="8">Protein kinase</fullName>
    </submittedName>
</protein>
<name>A0A8J6Y6S2_9BACT</name>
<accession>A0A8J6Y6S2</accession>
<feature type="transmembrane region" description="Helical" evidence="6">
    <location>
        <begin position="888"/>
        <end position="907"/>
    </location>
</feature>
<sequence>MADCKSCNKPVSDDSAFCGSCGTPVRDLREDLTRTTAPEDSAPAHAGSRVTHHGAAGILHTTTSEHSRFLPGVMVAERYRIIGLLGKGGMGEVYRADDVKLGQPVALKFLPESLENDAGRLDRFLGEVRVARQVSHANVCRVYDIGEVGGQHYLSMEFVDGEDLGSLLRRIGRLPQDKAAELSRQICAGVAAAHAKGVIHRDLKPANIMIDGEGKVRITDFGLAGIADQFKGAEIRVGTPAYMSPEQLAGREVTVRSDIYSLGLVLYELSTGKAAFTAPTLAELSKMQQESSPASPTTLVPDMDPAMERVILRCIEKDPEMRPASALMVAAALPGGDPLAAALEAGETPSPEMVAAAGPEGGLKPRTALICLAIAILGVFLLTAMRKQISLVDQVPMDRPILTLEDKAGELIRSLGYEEEPVDTYNTFAQDNEAVAYIAKENESPDRWSVLNEPGQAAVYYFHRQGSRKLVKLSAIGGITASRPSPRPGDITLWTDLTGRLRYFIAHPAGFEFEPEPGAPTEEAWEALFSAAGLDIGEFESTEPTLQPSVFSDSRMAWSGVIPFRNDMPVRVEAAALRGKAVFFNLLTPGDERWAPVDDDAPVPSTALVTTTSTIILILLLSAVGFAVFLALRNRRMGRGDSRGALRLAVALAILYMLYWAFTNHHVASVGGEIVMIYIALGASLALGLLVWVLYMAMEPYARKFWPEAMVGWTRMLAGRFRDPLVARDLLFGFTVSIGFLFLQHLNYIVPAFLKLSTPAPLPFGLGPTVGTRFAMGSLVLLPLISLAGPLFHFTLLLVARLILRKQWLANIAFVLFVVVSGITQILALAGGEAEPVLIIVGALLSLGSGVLIVVLMTRFGLLAAAGNIFFANLLGTFPLTFDPSRPYFTTSLIGIGLALVFAFLAFRGSLAGRSLNAGSFLDA</sequence>
<dbReference type="PROSITE" id="PS00108">
    <property type="entry name" value="PROTEIN_KINASE_ST"/>
    <property type="match status" value="1"/>
</dbReference>
<organism evidence="8 9">
    <name type="scientific">Candidatus Polarisedimenticola svalbardensis</name>
    <dbReference type="NCBI Taxonomy" id="2886004"/>
    <lineage>
        <taxon>Bacteria</taxon>
        <taxon>Pseudomonadati</taxon>
        <taxon>Acidobacteriota</taxon>
        <taxon>Candidatus Polarisedimenticolia</taxon>
        <taxon>Candidatus Polarisedimenticolales</taxon>
        <taxon>Candidatus Polarisedimenticolaceae</taxon>
        <taxon>Candidatus Polarisedimenticola</taxon>
    </lineage>
</organism>
<evidence type="ECO:0000313" key="8">
    <source>
        <dbReference type="EMBL" id="MBD3866911.1"/>
    </source>
</evidence>
<evidence type="ECO:0000256" key="5">
    <source>
        <dbReference type="PROSITE-ProRule" id="PRU10141"/>
    </source>
</evidence>
<dbReference type="PANTHER" id="PTHR43289">
    <property type="entry name" value="MITOGEN-ACTIVATED PROTEIN KINASE KINASE KINASE 20-RELATED"/>
    <property type="match status" value="1"/>
</dbReference>